<accession>A0A930DT44</accession>
<proteinExistence type="predicted"/>
<feature type="non-terminal residue" evidence="1">
    <location>
        <position position="58"/>
    </location>
</feature>
<evidence type="ECO:0000313" key="1">
    <source>
        <dbReference type="EMBL" id="MBF1284125.1"/>
    </source>
</evidence>
<name>A0A930DT44_9FIRM</name>
<evidence type="ECO:0000313" key="2">
    <source>
        <dbReference type="Proteomes" id="UP000709351"/>
    </source>
</evidence>
<dbReference type="AlphaFoldDB" id="A0A930DT44"/>
<organism evidence="1 2">
    <name type="scientific">Oribacterium parvum</name>
    <dbReference type="NCBI Taxonomy" id="1501329"/>
    <lineage>
        <taxon>Bacteria</taxon>
        <taxon>Bacillati</taxon>
        <taxon>Bacillota</taxon>
        <taxon>Clostridia</taxon>
        <taxon>Lachnospirales</taxon>
        <taxon>Lachnospiraceae</taxon>
        <taxon>Oribacterium</taxon>
    </lineage>
</organism>
<dbReference type="EMBL" id="JABZRD010000376">
    <property type="protein sequence ID" value="MBF1284125.1"/>
    <property type="molecule type" value="Genomic_DNA"/>
</dbReference>
<reference evidence="1" key="1">
    <citation type="submission" date="2020-04" db="EMBL/GenBank/DDBJ databases">
        <title>Deep metagenomics examines the oral microbiome during advanced dental caries in children, revealing novel taxa and co-occurrences with host molecules.</title>
        <authorList>
            <person name="Baker J.L."/>
            <person name="Morton J.T."/>
            <person name="Dinis M."/>
            <person name="Alvarez R."/>
            <person name="Tran N.C."/>
            <person name="Knight R."/>
            <person name="Edlund A."/>
        </authorList>
    </citation>
    <scope>NUCLEOTIDE SEQUENCE</scope>
    <source>
        <strain evidence="1">JCVI_24_bin.2</strain>
    </source>
</reference>
<comment type="caution">
    <text evidence="1">The sequence shown here is derived from an EMBL/GenBank/DDBJ whole genome shotgun (WGS) entry which is preliminary data.</text>
</comment>
<sequence>MRVTARTYYQDYAQHVNDLHSKLNRAMEQVGSGRRFEKAEEDPIAYYAGKRIENQHND</sequence>
<dbReference type="SUPFAM" id="SSF64518">
    <property type="entry name" value="Phase 1 flagellin"/>
    <property type="match status" value="1"/>
</dbReference>
<gene>
    <name evidence="1" type="ORF">HXM93_06315</name>
</gene>
<protein>
    <submittedName>
        <fullName evidence="1">Uncharacterized protein</fullName>
    </submittedName>
</protein>
<dbReference type="Proteomes" id="UP000709351">
    <property type="component" value="Unassembled WGS sequence"/>
</dbReference>